<name>A0A7R7WJM4_ASPKA</name>
<dbReference type="GO" id="GO:0004414">
    <property type="term" value="F:homoserine O-acetyltransferase activity"/>
    <property type="evidence" value="ECO:0007669"/>
    <property type="project" value="TreeGrafter"/>
</dbReference>
<reference evidence="1" key="2">
    <citation type="submission" date="2021-02" db="EMBL/GenBank/DDBJ databases">
        <title>Aspergillus luchuensis mut. kawachii IFO 4304 genome sequence.</title>
        <authorList>
            <person name="Mori K."/>
            <person name="Kadooka C."/>
            <person name="Goto M."/>
            <person name="Futagami T."/>
        </authorList>
    </citation>
    <scope>NUCLEOTIDE SEQUENCE</scope>
    <source>
        <strain evidence="1">IFO 4308</strain>
    </source>
</reference>
<keyword evidence="2" id="KW-1185">Reference proteome</keyword>
<dbReference type="GO" id="GO:0009092">
    <property type="term" value="P:homoserine metabolic process"/>
    <property type="evidence" value="ECO:0007669"/>
    <property type="project" value="TreeGrafter"/>
</dbReference>
<dbReference type="PANTHER" id="PTHR32268">
    <property type="entry name" value="HOMOSERINE O-ACETYLTRANSFERASE"/>
    <property type="match status" value="1"/>
</dbReference>
<organism evidence="1 2">
    <name type="scientific">Aspergillus kawachii</name>
    <name type="common">White koji mold</name>
    <name type="synonym">Aspergillus awamori var. kawachi</name>
    <dbReference type="NCBI Taxonomy" id="1069201"/>
    <lineage>
        <taxon>Eukaryota</taxon>
        <taxon>Fungi</taxon>
        <taxon>Dikarya</taxon>
        <taxon>Ascomycota</taxon>
        <taxon>Pezizomycotina</taxon>
        <taxon>Eurotiomycetes</taxon>
        <taxon>Eurotiomycetidae</taxon>
        <taxon>Eurotiales</taxon>
        <taxon>Aspergillaceae</taxon>
        <taxon>Aspergillus</taxon>
        <taxon>Aspergillus subgen. Circumdati</taxon>
    </lineage>
</organism>
<dbReference type="GeneID" id="64965362"/>
<dbReference type="OrthoDB" id="191364at2759"/>
<accession>A0A7R7WJM4</accession>
<keyword evidence="1" id="KW-0808">Transferase</keyword>
<dbReference type="Proteomes" id="UP000661280">
    <property type="component" value="Chromosome 7"/>
</dbReference>
<sequence length="140" mass="14957">MAEQLLNPVERADSQPENPYSALITDQSIVIIPSFTLESGVTLHNVPVAYTTRGQLSPERDNALVICHALSGSADVADWWGPLLGGPGQAFDTSRFFVVCLNSLGSPYGSASAVTYKDGDPSKGLYGPEFPLTTVRDDVK</sequence>
<dbReference type="EMBL" id="AP024431">
    <property type="protein sequence ID" value="BCS04041.1"/>
    <property type="molecule type" value="Genomic_DNA"/>
</dbReference>
<dbReference type="PANTHER" id="PTHR32268:SF11">
    <property type="entry name" value="HOMOSERINE O-ACETYLTRANSFERASE"/>
    <property type="match status" value="1"/>
</dbReference>
<gene>
    <name evidence="1" type="primary">MET2_1</name>
    <name evidence="1" type="ORF">AKAW2_70919S</name>
</gene>
<dbReference type="AlphaFoldDB" id="A0A7R7WJM4"/>
<dbReference type="RefSeq" id="XP_041547803.1">
    <property type="nucleotide sequence ID" value="XM_041683553.1"/>
</dbReference>
<reference evidence="1" key="1">
    <citation type="submission" date="2021-01" db="EMBL/GenBank/DDBJ databases">
        <authorList>
            <consortium name="Aspergillus luchuensis mut. kawachii IFO 4304 genome sequencing consortium"/>
            <person name="Kazuki M."/>
            <person name="Futagami T."/>
        </authorList>
    </citation>
    <scope>NUCLEOTIDE SEQUENCE</scope>
    <source>
        <strain evidence="1">IFO 4308</strain>
    </source>
</reference>
<evidence type="ECO:0000313" key="1">
    <source>
        <dbReference type="EMBL" id="BCS04041.1"/>
    </source>
</evidence>
<protein>
    <submittedName>
        <fullName evidence="1">Homoserine O-acetyltransferase</fullName>
    </submittedName>
</protein>
<dbReference type="InterPro" id="IPR008220">
    <property type="entry name" value="HAT_MetX-like"/>
</dbReference>
<evidence type="ECO:0000313" key="2">
    <source>
        <dbReference type="Proteomes" id="UP000661280"/>
    </source>
</evidence>
<dbReference type="KEGG" id="aluc:AKAW2_70919S"/>
<dbReference type="InterPro" id="IPR029058">
    <property type="entry name" value="AB_hydrolase_fold"/>
</dbReference>
<proteinExistence type="predicted"/>
<dbReference type="Gene3D" id="3.40.50.1820">
    <property type="entry name" value="alpha/beta hydrolase"/>
    <property type="match status" value="1"/>
</dbReference>
<dbReference type="GO" id="GO:0009086">
    <property type="term" value="P:methionine biosynthetic process"/>
    <property type="evidence" value="ECO:0007669"/>
    <property type="project" value="TreeGrafter"/>
</dbReference>
<dbReference type="SUPFAM" id="SSF53474">
    <property type="entry name" value="alpha/beta-Hydrolases"/>
    <property type="match status" value="1"/>
</dbReference>